<evidence type="ECO:0000256" key="4">
    <source>
        <dbReference type="ARBA" id="ARBA00023235"/>
    </source>
</evidence>
<evidence type="ECO:0000256" key="3">
    <source>
        <dbReference type="ARBA" id="ARBA00022694"/>
    </source>
</evidence>
<dbReference type="GO" id="GO:0160148">
    <property type="term" value="F:tRNA pseudouridine(55) synthase activity"/>
    <property type="evidence" value="ECO:0007669"/>
    <property type="project" value="UniProtKB-EC"/>
</dbReference>
<accession>A0A0S7C0Q1</accession>
<keyword evidence="9" id="KW-1185">Reference proteome</keyword>
<reference evidence="8" key="1">
    <citation type="journal article" date="2015" name="Genome Announc.">
        <title>Draft Genome Sequence of Bacteroidales Strain TBC1, a Novel Isolate from a Methanogenic Wastewater Treatment System.</title>
        <authorList>
            <person name="Tourlousse D.M."/>
            <person name="Matsuura N."/>
            <person name="Sun L."/>
            <person name="Toyonaga M."/>
            <person name="Kuroda K."/>
            <person name="Ohashi A."/>
            <person name="Cruz R."/>
            <person name="Yamaguchi T."/>
            <person name="Sekiguchi Y."/>
        </authorList>
    </citation>
    <scope>NUCLEOTIDE SEQUENCE [LARGE SCALE GENOMIC DNA]</scope>
    <source>
        <strain evidence="8">TBC1</strain>
    </source>
</reference>
<dbReference type="PATRIC" id="fig|1678841.3.peg.2566"/>
<dbReference type="RefSeq" id="WP_062042394.1">
    <property type="nucleotide sequence ID" value="NZ_DF968182.1"/>
</dbReference>
<dbReference type="InterPro" id="IPR002501">
    <property type="entry name" value="PsdUridine_synth_N"/>
</dbReference>
<protein>
    <recommendedName>
        <fullName evidence="5">tRNA pseudouridine synthase B</fullName>
        <ecNumber evidence="5">5.4.99.25</ecNumber>
    </recommendedName>
    <alternativeName>
        <fullName evidence="5">tRNA pseudouridine(55) synthase</fullName>
        <shortName evidence="5">Psi55 synthase</shortName>
    </alternativeName>
    <alternativeName>
        <fullName evidence="5">tRNA pseudouridylate synthase</fullName>
    </alternativeName>
    <alternativeName>
        <fullName evidence="5">tRNA-uridine isomerase</fullName>
    </alternativeName>
</protein>
<dbReference type="PANTHER" id="PTHR13767:SF2">
    <property type="entry name" value="PSEUDOURIDYLATE SYNTHASE TRUB1"/>
    <property type="match status" value="1"/>
</dbReference>
<dbReference type="OrthoDB" id="9802309at2"/>
<dbReference type="Pfam" id="PF16198">
    <property type="entry name" value="TruB_C_2"/>
    <property type="match status" value="1"/>
</dbReference>
<dbReference type="STRING" id="1678841.TBC1_112291"/>
<name>A0A0S7C0Q1_9BACT</name>
<keyword evidence="4 5" id="KW-0413">Isomerase</keyword>
<evidence type="ECO:0000256" key="5">
    <source>
        <dbReference type="HAMAP-Rule" id="MF_01080"/>
    </source>
</evidence>
<evidence type="ECO:0000313" key="8">
    <source>
        <dbReference type="EMBL" id="GAP44130.1"/>
    </source>
</evidence>
<proteinExistence type="inferred from homology"/>
<organism evidence="8">
    <name type="scientific">Lentimicrobium saccharophilum</name>
    <dbReference type="NCBI Taxonomy" id="1678841"/>
    <lineage>
        <taxon>Bacteria</taxon>
        <taxon>Pseudomonadati</taxon>
        <taxon>Bacteroidota</taxon>
        <taxon>Bacteroidia</taxon>
        <taxon>Bacteroidales</taxon>
        <taxon>Lentimicrobiaceae</taxon>
        <taxon>Lentimicrobium</taxon>
    </lineage>
</organism>
<dbReference type="Gene3D" id="3.30.2350.10">
    <property type="entry name" value="Pseudouridine synthase"/>
    <property type="match status" value="1"/>
</dbReference>
<dbReference type="SUPFAM" id="SSF55120">
    <property type="entry name" value="Pseudouridine synthase"/>
    <property type="match status" value="1"/>
</dbReference>
<evidence type="ECO:0000256" key="1">
    <source>
        <dbReference type="ARBA" id="ARBA00000385"/>
    </source>
</evidence>
<feature type="domain" description="tRNA pseudouridylate synthase B C-terminal" evidence="7">
    <location>
        <begin position="184"/>
        <end position="225"/>
    </location>
</feature>
<evidence type="ECO:0000259" key="6">
    <source>
        <dbReference type="Pfam" id="PF01509"/>
    </source>
</evidence>
<dbReference type="Proteomes" id="UP000053091">
    <property type="component" value="Unassembled WGS sequence"/>
</dbReference>
<dbReference type="Pfam" id="PF01509">
    <property type="entry name" value="TruB_N"/>
    <property type="match status" value="1"/>
</dbReference>
<evidence type="ECO:0000259" key="7">
    <source>
        <dbReference type="Pfam" id="PF16198"/>
    </source>
</evidence>
<dbReference type="NCBIfam" id="TIGR00431">
    <property type="entry name" value="TruB"/>
    <property type="match status" value="1"/>
</dbReference>
<dbReference type="InterPro" id="IPR020103">
    <property type="entry name" value="PsdUridine_synth_cat_dom_sf"/>
</dbReference>
<comment type="function">
    <text evidence="5">Responsible for synthesis of pseudouridine from uracil-55 in the psi GC loop of transfer RNAs.</text>
</comment>
<dbReference type="GO" id="GO:0031119">
    <property type="term" value="P:tRNA pseudouridine synthesis"/>
    <property type="evidence" value="ECO:0007669"/>
    <property type="project" value="UniProtKB-UniRule"/>
</dbReference>
<gene>
    <name evidence="5" type="primary">truB</name>
    <name evidence="8" type="ORF">TBC1_112291</name>
</gene>
<comment type="similarity">
    <text evidence="2 5">Belongs to the pseudouridine synthase TruB family. Type 1 subfamily.</text>
</comment>
<dbReference type="GO" id="GO:0003723">
    <property type="term" value="F:RNA binding"/>
    <property type="evidence" value="ECO:0007669"/>
    <property type="project" value="InterPro"/>
</dbReference>
<dbReference type="PANTHER" id="PTHR13767">
    <property type="entry name" value="TRNA-PSEUDOURIDINE SYNTHASE"/>
    <property type="match status" value="1"/>
</dbReference>
<dbReference type="CDD" id="cd02573">
    <property type="entry name" value="PseudoU_synth_EcTruB"/>
    <property type="match status" value="1"/>
</dbReference>
<sequence length="245" mass="27742">MDYRFEEGEVLLINKPLKWSSFDVINRFRYFLRKQCGIQKIKVGHAGTLDPLADGLLIVCTGRFTKRIEEFQGQEKEYTGTFRLGATTPSFDLEHEPDQTFETGHITPEMIRQAAAGLTGDIMQVPPVFSAIKIGGKRAYKFARKDKDPELSARPVNIREFEITRIQMPEVDFRISCSKGTYIRSIARDFGLALNSGAHLTALRRTKIGEFLLKDAWELEELMAHIRKSYGTASGSGDDEKQEGM</sequence>
<dbReference type="EMBL" id="DF968182">
    <property type="protein sequence ID" value="GAP44130.1"/>
    <property type="molecule type" value="Genomic_DNA"/>
</dbReference>
<dbReference type="InterPro" id="IPR014780">
    <property type="entry name" value="tRNA_psdUridine_synth_TruB"/>
</dbReference>
<dbReference type="GO" id="GO:1990481">
    <property type="term" value="P:mRNA pseudouridine synthesis"/>
    <property type="evidence" value="ECO:0007669"/>
    <property type="project" value="TreeGrafter"/>
</dbReference>
<keyword evidence="3 5" id="KW-0819">tRNA processing</keyword>
<dbReference type="EC" id="5.4.99.25" evidence="5"/>
<dbReference type="AlphaFoldDB" id="A0A0S7C0Q1"/>
<evidence type="ECO:0000256" key="2">
    <source>
        <dbReference type="ARBA" id="ARBA00005642"/>
    </source>
</evidence>
<dbReference type="HAMAP" id="MF_01080">
    <property type="entry name" value="TruB_bact"/>
    <property type="match status" value="1"/>
</dbReference>
<evidence type="ECO:0000313" key="9">
    <source>
        <dbReference type="Proteomes" id="UP000053091"/>
    </source>
</evidence>
<comment type="catalytic activity">
    <reaction evidence="1 5">
        <text>uridine(55) in tRNA = pseudouridine(55) in tRNA</text>
        <dbReference type="Rhea" id="RHEA:42532"/>
        <dbReference type="Rhea" id="RHEA-COMP:10101"/>
        <dbReference type="Rhea" id="RHEA-COMP:10102"/>
        <dbReference type="ChEBI" id="CHEBI:65314"/>
        <dbReference type="ChEBI" id="CHEBI:65315"/>
        <dbReference type="EC" id="5.4.99.25"/>
    </reaction>
</comment>
<dbReference type="InterPro" id="IPR032819">
    <property type="entry name" value="TruB_C"/>
</dbReference>
<feature type="domain" description="Pseudouridine synthase II N-terminal" evidence="6">
    <location>
        <begin position="39"/>
        <end position="183"/>
    </location>
</feature>
<feature type="active site" description="Nucleophile" evidence="5">
    <location>
        <position position="50"/>
    </location>
</feature>